<comment type="caution">
    <text evidence="1">The sequence shown here is derived from an EMBL/GenBank/DDBJ whole genome shotgun (WGS) entry which is preliminary data.</text>
</comment>
<dbReference type="InterPro" id="IPR032716">
    <property type="entry name" value="ACC_epsilon"/>
</dbReference>
<reference evidence="1 2" key="1">
    <citation type="submission" date="2024-10" db="EMBL/GenBank/DDBJ databases">
        <title>The Natural Products Discovery Center: Release of the First 8490 Sequenced Strains for Exploring Actinobacteria Biosynthetic Diversity.</title>
        <authorList>
            <person name="Kalkreuter E."/>
            <person name="Kautsar S.A."/>
            <person name="Yang D."/>
            <person name="Bader C.D."/>
            <person name="Teijaro C.N."/>
            <person name="Fluegel L."/>
            <person name="Davis C.M."/>
            <person name="Simpson J.R."/>
            <person name="Lauterbach L."/>
            <person name="Steele A.D."/>
            <person name="Gui C."/>
            <person name="Meng S."/>
            <person name="Li G."/>
            <person name="Viehrig K."/>
            <person name="Ye F."/>
            <person name="Su P."/>
            <person name="Kiefer A.F."/>
            <person name="Nichols A."/>
            <person name="Cepeda A.J."/>
            <person name="Yan W."/>
            <person name="Fan B."/>
            <person name="Jiang Y."/>
            <person name="Adhikari A."/>
            <person name="Zheng C.-J."/>
            <person name="Schuster L."/>
            <person name="Cowan T.M."/>
            <person name="Smanski M.J."/>
            <person name="Chevrette M.G."/>
            <person name="De Carvalho L.P.S."/>
            <person name="Shen B."/>
        </authorList>
    </citation>
    <scope>NUCLEOTIDE SEQUENCE [LARGE SCALE GENOMIC DNA]</scope>
    <source>
        <strain evidence="1 2">NPDC053399</strain>
    </source>
</reference>
<gene>
    <name evidence="1" type="ORF">ACIGXA_07630</name>
</gene>
<proteinExistence type="predicted"/>
<dbReference type="Pfam" id="PF13822">
    <property type="entry name" value="ACC_epsilon"/>
    <property type="match status" value="1"/>
</dbReference>
<keyword evidence="2" id="KW-1185">Reference proteome</keyword>
<dbReference type="EMBL" id="JBITYG010000002">
    <property type="protein sequence ID" value="MFI9100381.1"/>
    <property type="molecule type" value="Genomic_DNA"/>
</dbReference>
<evidence type="ECO:0000313" key="2">
    <source>
        <dbReference type="Proteomes" id="UP001614394"/>
    </source>
</evidence>
<accession>A0ABW8C4P4</accession>
<name>A0ABW8C4P4_9ACTN</name>
<dbReference type="Proteomes" id="UP001614394">
    <property type="component" value="Unassembled WGS sequence"/>
</dbReference>
<organism evidence="1 2">
    <name type="scientific">Streptomyces fildesensis</name>
    <dbReference type="NCBI Taxonomy" id="375757"/>
    <lineage>
        <taxon>Bacteria</taxon>
        <taxon>Bacillati</taxon>
        <taxon>Actinomycetota</taxon>
        <taxon>Actinomycetes</taxon>
        <taxon>Kitasatosporales</taxon>
        <taxon>Streptomycetaceae</taxon>
        <taxon>Streptomyces</taxon>
    </lineage>
</organism>
<protein>
    <submittedName>
        <fullName evidence="1">Acyl-CoA carboxylase epsilon subunit</fullName>
    </submittedName>
</protein>
<dbReference type="RefSeq" id="WP_250979242.1">
    <property type="nucleotide sequence ID" value="NZ_JBITYG010000002.1"/>
</dbReference>
<evidence type="ECO:0000313" key="1">
    <source>
        <dbReference type="EMBL" id="MFI9100381.1"/>
    </source>
</evidence>
<sequence length="62" mass="6534">MSGGWAVERGDVGQEELAALAVVLASLSTRAQVPEPAAGPFRAEWRQGYGYQSAGSWRAAGR</sequence>